<dbReference type="Proteomes" id="UP000749471">
    <property type="component" value="Unassembled WGS sequence"/>
</dbReference>
<feature type="transmembrane region" description="Helical" evidence="1">
    <location>
        <begin position="12"/>
        <end position="33"/>
    </location>
</feature>
<evidence type="ECO:0000313" key="2">
    <source>
        <dbReference type="EMBL" id="MBU5438746.1"/>
    </source>
</evidence>
<keyword evidence="1" id="KW-0812">Transmembrane</keyword>
<protein>
    <submittedName>
        <fullName evidence="2">Uncharacterized protein</fullName>
    </submittedName>
</protein>
<name>A0ABS6E7B4_9FIRM</name>
<sequence>MTKLYNLSSTILYILISIKVILLGVSFNGIYLMGIYTPIILNIMILILCFTVYTFSNINNKRIIVVISIIFILNSTFYIISNLGTKEYKFKSPNMTTTLVVTENSFLLNTNINVFQKRYVIFKEKVKNNVRADDGYKPFENKEYEIQWLSEKELIIHNSFEGGDKWISSRVNLK</sequence>
<evidence type="ECO:0000313" key="3">
    <source>
        <dbReference type="Proteomes" id="UP000749471"/>
    </source>
</evidence>
<keyword evidence="1" id="KW-0472">Membrane</keyword>
<accession>A0ABS6E7B4</accession>
<dbReference type="EMBL" id="JAHLPM010000009">
    <property type="protein sequence ID" value="MBU5438746.1"/>
    <property type="molecule type" value="Genomic_DNA"/>
</dbReference>
<proteinExistence type="predicted"/>
<evidence type="ECO:0000256" key="1">
    <source>
        <dbReference type="SAM" id="Phobius"/>
    </source>
</evidence>
<comment type="caution">
    <text evidence="2">The sequence shown here is derived from an EMBL/GenBank/DDBJ whole genome shotgun (WGS) entry which is preliminary data.</text>
</comment>
<feature type="transmembrane region" description="Helical" evidence="1">
    <location>
        <begin position="39"/>
        <end position="56"/>
    </location>
</feature>
<dbReference type="RefSeq" id="WP_216520066.1">
    <property type="nucleotide sequence ID" value="NZ_JAHLPM010000009.1"/>
</dbReference>
<keyword evidence="3" id="KW-1185">Reference proteome</keyword>
<reference evidence="2 3" key="1">
    <citation type="submission" date="2021-06" db="EMBL/GenBank/DDBJ databases">
        <authorList>
            <person name="Sun Q."/>
            <person name="Li D."/>
        </authorList>
    </citation>
    <scope>NUCLEOTIDE SEQUENCE [LARGE SCALE GENOMIC DNA]</scope>
    <source>
        <strain evidence="2 3">MSJ-40</strain>
    </source>
</reference>
<gene>
    <name evidence="2" type="ORF">KQI42_12030</name>
</gene>
<organism evidence="2 3">
    <name type="scientific">Tissierella simiarum</name>
    <dbReference type="NCBI Taxonomy" id="2841534"/>
    <lineage>
        <taxon>Bacteria</taxon>
        <taxon>Bacillati</taxon>
        <taxon>Bacillota</taxon>
        <taxon>Tissierellia</taxon>
        <taxon>Tissierellales</taxon>
        <taxon>Tissierellaceae</taxon>
        <taxon>Tissierella</taxon>
    </lineage>
</organism>
<feature type="transmembrane region" description="Helical" evidence="1">
    <location>
        <begin position="63"/>
        <end position="81"/>
    </location>
</feature>
<keyword evidence="1" id="KW-1133">Transmembrane helix</keyword>